<keyword evidence="2" id="KW-1185">Reference proteome</keyword>
<comment type="caution">
    <text evidence="1">The sequence shown here is derived from an EMBL/GenBank/DDBJ whole genome shotgun (WGS) entry which is preliminary data.</text>
</comment>
<dbReference type="AlphaFoldDB" id="A0A409Y053"/>
<reference evidence="1 2" key="1">
    <citation type="journal article" date="2018" name="Evol. Lett.">
        <title>Horizontal gene cluster transfer increased hallucinogenic mushroom diversity.</title>
        <authorList>
            <person name="Reynolds H.T."/>
            <person name="Vijayakumar V."/>
            <person name="Gluck-Thaler E."/>
            <person name="Korotkin H.B."/>
            <person name="Matheny P.B."/>
            <person name="Slot J.C."/>
        </authorList>
    </citation>
    <scope>NUCLEOTIDE SEQUENCE [LARGE SCALE GENOMIC DNA]</scope>
    <source>
        <strain evidence="1 2">SRW20</strain>
    </source>
</reference>
<accession>A0A409Y053</accession>
<proteinExistence type="predicted"/>
<gene>
    <name evidence="1" type="ORF">CVT26_004959</name>
</gene>
<protein>
    <submittedName>
        <fullName evidence="1">Uncharacterized protein</fullName>
    </submittedName>
</protein>
<dbReference type="Proteomes" id="UP000284706">
    <property type="component" value="Unassembled WGS sequence"/>
</dbReference>
<dbReference type="InParanoid" id="A0A409Y053"/>
<name>A0A409Y053_9AGAR</name>
<sequence>MAPVFDTALPQGTPPMALTAVNHIKLGTRHSFLKRGNCRLPQMTNTPKVLSWGLLPPLAHPQRSRLHPLINLMARALVKEGFFTILFSPVSLPGPTCKSHGWGFLANGAPYNHRLHLSRFTQGIGDQTISLLNCNLPVVRPLDRSGSALLTRSHAGLNTQAGSSYRGWLRRRAALTT</sequence>
<evidence type="ECO:0000313" key="1">
    <source>
        <dbReference type="EMBL" id="PPQ96333.1"/>
    </source>
</evidence>
<organism evidence="1 2">
    <name type="scientific">Gymnopilus dilepis</name>
    <dbReference type="NCBI Taxonomy" id="231916"/>
    <lineage>
        <taxon>Eukaryota</taxon>
        <taxon>Fungi</taxon>
        <taxon>Dikarya</taxon>
        <taxon>Basidiomycota</taxon>
        <taxon>Agaricomycotina</taxon>
        <taxon>Agaricomycetes</taxon>
        <taxon>Agaricomycetidae</taxon>
        <taxon>Agaricales</taxon>
        <taxon>Agaricineae</taxon>
        <taxon>Hymenogastraceae</taxon>
        <taxon>Gymnopilus</taxon>
    </lineage>
</organism>
<dbReference type="EMBL" id="NHYE01001379">
    <property type="protein sequence ID" value="PPQ96333.1"/>
    <property type="molecule type" value="Genomic_DNA"/>
</dbReference>
<evidence type="ECO:0000313" key="2">
    <source>
        <dbReference type="Proteomes" id="UP000284706"/>
    </source>
</evidence>